<evidence type="ECO:0000313" key="3">
    <source>
        <dbReference type="Proteomes" id="UP000018208"/>
    </source>
</evidence>
<reference evidence="1 2" key="1">
    <citation type="journal article" date="2014" name="PLoS Genet.">
        <title>The Genome of Spironucleus salmonicida Highlights a Fish Pathogen Adapted to Fluctuating Environments.</title>
        <authorList>
            <person name="Xu F."/>
            <person name="Jerlstrom-Hultqvist J."/>
            <person name="Einarsson E."/>
            <person name="Astvaldsson A."/>
            <person name="Svard S.G."/>
            <person name="Andersson J.O."/>
        </authorList>
    </citation>
    <scope>NUCLEOTIDE SEQUENCE</scope>
    <source>
        <strain evidence="2">ATCC 50377</strain>
    </source>
</reference>
<sequence>MQITSKINQFKESHDPTILFDYIISLSAKQQLDCWLNPLIPAIFVSSALNRFNNTFITLYQLNKELTPKFLSLKLHIMAFSLLNASISGELRIEILTFLTLFEDLGIDSITAGLLAIQTFNIQEVQLGILLIKQSQNCIHSDMKKEILQCLTAIIQKTPQLDAESMKNLLELIQNLK</sequence>
<gene>
    <name evidence="1" type="ORF">SS50377_13846</name>
    <name evidence="2" type="ORF">SS50377_23512</name>
</gene>
<dbReference type="VEuPathDB" id="GiardiaDB:SS50377_23512"/>
<proteinExistence type="predicted"/>
<evidence type="ECO:0000313" key="1">
    <source>
        <dbReference type="EMBL" id="EST46250.1"/>
    </source>
</evidence>
<reference evidence="2" key="2">
    <citation type="submission" date="2020-12" db="EMBL/GenBank/DDBJ databases">
        <title>New Spironucleus salmonicida genome in near-complete chromosomes.</title>
        <authorList>
            <person name="Xu F."/>
            <person name="Kurt Z."/>
            <person name="Jimenez-Gonzalez A."/>
            <person name="Astvaldsson A."/>
            <person name="Andersson J.O."/>
            <person name="Svard S.G."/>
        </authorList>
    </citation>
    <scope>NUCLEOTIDE SEQUENCE</scope>
    <source>
        <strain evidence="2">ATCC 50377</strain>
    </source>
</reference>
<organism evidence="1">
    <name type="scientific">Spironucleus salmonicida</name>
    <dbReference type="NCBI Taxonomy" id="348837"/>
    <lineage>
        <taxon>Eukaryota</taxon>
        <taxon>Metamonada</taxon>
        <taxon>Diplomonadida</taxon>
        <taxon>Hexamitidae</taxon>
        <taxon>Hexamitinae</taxon>
        <taxon>Spironucleus</taxon>
    </lineage>
</organism>
<dbReference type="EMBL" id="AUWU02000004">
    <property type="protein sequence ID" value="KAH0573578.1"/>
    <property type="molecule type" value="Genomic_DNA"/>
</dbReference>
<protein>
    <submittedName>
        <fullName evidence="1">Uncharacterized protein</fullName>
    </submittedName>
</protein>
<dbReference type="Proteomes" id="UP000018208">
    <property type="component" value="Unassembled WGS sequence"/>
</dbReference>
<dbReference type="EMBL" id="KI546083">
    <property type="protein sequence ID" value="EST46250.1"/>
    <property type="molecule type" value="Genomic_DNA"/>
</dbReference>
<dbReference type="AlphaFoldDB" id="V6LNS4"/>
<evidence type="ECO:0000313" key="2">
    <source>
        <dbReference type="EMBL" id="KAH0573578.1"/>
    </source>
</evidence>
<keyword evidence="3" id="KW-1185">Reference proteome</keyword>
<accession>V6LNS4</accession>
<name>V6LNS4_9EUKA</name>